<dbReference type="EMBL" id="JBEUSY010000468">
    <property type="protein sequence ID" value="KAL1230641.1"/>
    <property type="molecule type" value="Genomic_DNA"/>
</dbReference>
<organism evidence="1 2">
    <name type="scientific">Trichinella spiralis</name>
    <name type="common">Trichina worm</name>
    <dbReference type="NCBI Taxonomy" id="6334"/>
    <lineage>
        <taxon>Eukaryota</taxon>
        <taxon>Metazoa</taxon>
        <taxon>Ecdysozoa</taxon>
        <taxon>Nematoda</taxon>
        <taxon>Enoplea</taxon>
        <taxon>Dorylaimia</taxon>
        <taxon>Trichinellida</taxon>
        <taxon>Trichinellidae</taxon>
        <taxon>Trichinella</taxon>
    </lineage>
</organism>
<proteinExistence type="predicted"/>
<keyword evidence="2" id="KW-1185">Reference proteome</keyword>
<evidence type="ECO:0000313" key="1">
    <source>
        <dbReference type="EMBL" id="KAL1230641.1"/>
    </source>
</evidence>
<accession>A0ABR3K6D8</accession>
<comment type="caution">
    <text evidence="1">The sequence shown here is derived from an EMBL/GenBank/DDBJ whole genome shotgun (WGS) entry which is preliminary data.</text>
</comment>
<protein>
    <submittedName>
        <fullName evidence="1">Transcription factor</fullName>
    </submittedName>
</protein>
<sequence>MTGQNNDRRSSYIASDSLPRGRHCVRFFPNACVLVLRLLSESSSLVFSVLCTLPAKVDWIVCIGSKNGVEEEANRNRSTSRVYILDDDHFFLGREIFYNFEQEKATNQAGSSGVVQSIPPPPLCSRF</sequence>
<reference evidence="1 2" key="1">
    <citation type="submission" date="2024-07" db="EMBL/GenBank/DDBJ databases">
        <title>Enhanced genomic and transcriptomic resources for Trichinella pseudospiralis and T. spiralis underpin the discovery of pronounced molecular differences between stages and species.</title>
        <authorList>
            <person name="Pasi K.K."/>
            <person name="La Rosa G."/>
            <person name="Gomez-Morales M.A."/>
            <person name="Tosini F."/>
            <person name="Sumanam S."/>
            <person name="Young N.D."/>
            <person name="Chang B.C."/>
            <person name="Robin G.B."/>
        </authorList>
    </citation>
    <scope>NUCLEOTIDE SEQUENCE [LARGE SCALE GENOMIC DNA]</scope>
    <source>
        <strain evidence="1">ISS534</strain>
    </source>
</reference>
<dbReference type="Proteomes" id="UP001558632">
    <property type="component" value="Unassembled WGS sequence"/>
</dbReference>
<name>A0ABR3K6D8_TRISP</name>
<gene>
    <name evidence="1" type="ORF">TSPI_05554</name>
</gene>
<evidence type="ECO:0000313" key="2">
    <source>
        <dbReference type="Proteomes" id="UP001558632"/>
    </source>
</evidence>